<dbReference type="GO" id="GO:0003677">
    <property type="term" value="F:DNA binding"/>
    <property type="evidence" value="ECO:0007669"/>
    <property type="project" value="UniProtKB-KW"/>
</dbReference>
<gene>
    <name evidence="8" type="ORF">AWH56_012190</name>
    <name evidence="7" type="ORF">AWH56_15100</name>
</gene>
<dbReference type="SMART" id="SM00419">
    <property type="entry name" value="HTH_CRP"/>
    <property type="match status" value="1"/>
</dbReference>
<dbReference type="SMART" id="SM00100">
    <property type="entry name" value="cNMP"/>
    <property type="match status" value="1"/>
</dbReference>
<dbReference type="SUPFAM" id="SSF46785">
    <property type="entry name" value="Winged helix' DNA-binding domain"/>
    <property type="match status" value="1"/>
</dbReference>
<dbReference type="GO" id="GO:0003700">
    <property type="term" value="F:DNA-binding transcription factor activity"/>
    <property type="evidence" value="ECO:0007669"/>
    <property type="project" value="TreeGrafter"/>
</dbReference>
<dbReference type="PRINTS" id="PR00034">
    <property type="entry name" value="HTHCRP"/>
</dbReference>
<dbReference type="Pfam" id="PF00027">
    <property type="entry name" value="cNMP_binding"/>
    <property type="match status" value="1"/>
</dbReference>
<dbReference type="PROSITE" id="PS50042">
    <property type="entry name" value="CNMP_BINDING_3"/>
    <property type="match status" value="1"/>
</dbReference>
<dbReference type="KEGG" id="aia:AWH56_012190"/>
<keyword evidence="3" id="KW-0010">Activator</keyword>
<protein>
    <submittedName>
        <fullName evidence="8">Crp/Fnr family transcriptional regulator</fullName>
    </submittedName>
</protein>
<keyword evidence="9" id="KW-1185">Reference proteome</keyword>
<dbReference type="InterPro" id="IPR012318">
    <property type="entry name" value="HTH_CRP"/>
</dbReference>
<dbReference type="EMBL" id="LQXD01000131">
    <property type="protein sequence ID" value="OIJ11999.1"/>
    <property type="molecule type" value="Genomic_DNA"/>
</dbReference>
<accession>A0A1S2LHK1</accession>
<dbReference type="AlphaFoldDB" id="A0A1S2LHK1"/>
<evidence type="ECO:0000313" key="7">
    <source>
        <dbReference type="EMBL" id="OIJ11999.1"/>
    </source>
</evidence>
<dbReference type="PANTHER" id="PTHR24567">
    <property type="entry name" value="CRP FAMILY TRANSCRIPTIONAL REGULATORY PROTEIN"/>
    <property type="match status" value="1"/>
</dbReference>
<sequence>MGFFYENEVHTFLSEFPSFINIDEIELKEMSCYFSYKKVKKNNHIFLQGDRFHSIYFLFNGRVKISRGDNHGREQLVGVCNDGEMFPHLGYYFDNRGYPASALVLEDTHLLYVPSENIRKLLTDYPSISIILLKVMGEKMIDLQCRLEEKLLSSIHEQVIKLLLRLAKKHGVRLSNGTILFLTPFQNKELACIIGSTRETVSRIMNKLEGNSMIERDQQGRLIINEELLKNEI</sequence>
<reference evidence="7 9" key="1">
    <citation type="submission" date="2016-10" db="EMBL/GenBank/DDBJ databases">
        <title>Draft genome sequences of four alkaliphilic bacteria belonging to the Anaerobacillus genus.</title>
        <authorList>
            <person name="Bassil N.M."/>
            <person name="Lloyd J.R."/>
        </authorList>
    </citation>
    <scope>NUCLEOTIDE SEQUENCE [LARGE SCALE GENOMIC DNA]</scope>
    <source>
        <strain evidence="7 9">NB2006</strain>
    </source>
</reference>
<feature type="domain" description="Cyclic nucleotide-binding" evidence="5">
    <location>
        <begin position="18"/>
        <end position="122"/>
    </location>
</feature>
<dbReference type="InterPro" id="IPR000595">
    <property type="entry name" value="cNMP-bd_dom"/>
</dbReference>
<keyword evidence="1" id="KW-0805">Transcription regulation</keyword>
<dbReference type="GO" id="GO:0005829">
    <property type="term" value="C:cytosol"/>
    <property type="evidence" value="ECO:0007669"/>
    <property type="project" value="TreeGrafter"/>
</dbReference>
<dbReference type="EMBL" id="CP063356">
    <property type="protein sequence ID" value="QOY38223.1"/>
    <property type="molecule type" value="Genomic_DNA"/>
</dbReference>
<dbReference type="SUPFAM" id="SSF51206">
    <property type="entry name" value="cAMP-binding domain-like"/>
    <property type="match status" value="1"/>
</dbReference>
<reference evidence="8 9" key="3">
    <citation type="journal article" date="2019" name="Int. J. Syst. Evol. Microbiol.">
        <title>Anaerobacillus isosaccharinicus sp. nov., an alkaliphilic bacterium which degrades isosaccharinic acid.</title>
        <authorList>
            <person name="Bassil N.M."/>
            <person name="Lloyd J.R."/>
        </authorList>
    </citation>
    <scope>NUCLEOTIDE SEQUENCE [LARGE SCALE GENOMIC DNA]</scope>
    <source>
        <strain evidence="8 9">NB2006</strain>
    </source>
</reference>
<proteinExistence type="predicted"/>
<keyword evidence="4" id="KW-0804">Transcription</keyword>
<dbReference type="InterPro" id="IPR014710">
    <property type="entry name" value="RmlC-like_jellyroll"/>
</dbReference>
<evidence type="ECO:0000313" key="8">
    <source>
        <dbReference type="EMBL" id="QOY38223.1"/>
    </source>
</evidence>
<dbReference type="InterPro" id="IPR036390">
    <property type="entry name" value="WH_DNA-bd_sf"/>
</dbReference>
<evidence type="ECO:0000256" key="4">
    <source>
        <dbReference type="ARBA" id="ARBA00023163"/>
    </source>
</evidence>
<evidence type="ECO:0000256" key="3">
    <source>
        <dbReference type="ARBA" id="ARBA00023159"/>
    </source>
</evidence>
<dbReference type="PANTHER" id="PTHR24567:SF28">
    <property type="entry name" value="LISTERIOLYSIN REGULATORY PROTEIN"/>
    <property type="match status" value="1"/>
</dbReference>
<dbReference type="PROSITE" id="PS51063">
    <property type="entry name" value="HTH_CRP_2"/>
    <property type="match status" value="1"/>
</dbReference>
<organism evidence="7 9">
    <name type="scientific">Anaerobacillus isosaccharinicus</name>
    <dbReference type="NCBI Taxonomy" id="1532552"/>
    <lineage>
        <taxon>Bacteria</taxon>
        <taxon>Bacillati</taxon>
        <taxon>Bacillota</taxon>
        <taxon>Bacilli</taxon>
        <taxon>Bacillales</taxon>
        <taxon>Bacillaceae</taxon>
        <taxon>Anaerobacillus</taxon>
    </lineage>
</organism>
<dbReference type="InterPro" id="IPR018490">
    <property type="entry name" value="cNMP-bd_dom_sf"/>
</dbReference>
<dbReference type="RefSeq" id="WP_071317875.1">
    <property type="nucleotide sequence ID" value="NZ_CP063356.2"/>
</dbReference>
<evidence type="ECO:0000256" key="2">
    <source>
        <dbReference type="ARBA" id="ARBA00023125"/>
    </source>
</evidence>
<dbReference type="Gene3D" id="1.10.10.10">
    <property type="entry name" value="Winged helix-like DNA-binding domain superfamily/Winged helix DNA-binding domain"/>
    <property type="match status" value="1"/>
</dbReference>
<evidence type="ECO:0000313" key="9">
    <source>
        <dbReference type="Proteomes" id="UP000180175"/>
    </source>
</evidence>
<reference evidence="8" key="4">
    <citation type="submission" date="2020-10" db="EMBL/GenBank/DDBJ databases">
        <authorList>
            <person name="Bassil N.M."/>
            <person name="Lloyd J.R."/>
        </authorList>
    </citation>
    <scope>NUCLEOTIDE SEQUENCE</scope>
    <source>
        <strain evidence="8">NB2006</strain>
    </source>
</reference>
<dbReference type="OrthoDB" id="9810708at2"/>
<dbReference type="CDD" id="cd00038">
    <property type="entry name" value="CAP_ED"/>
    <property type="match status" value="1"/>
</dbReference>
<dbReference type="Proteomes" id="UP000180175">
    <property type="component" value="Chromosome"/>
</dbReference>
<reference evidence="8 9" key="2">
    <citation type="journal article" date="2017" name="Genome Announc.">
        <title>Draft Genome Sequences of Four Alkaliphilic Bacteria Belonging to the Anaerobacillus Genus.</title>
        <authorList>
            <person name="Bassil N.M."/>
            <person name="Lloyd J.R."/>
        </authorList>
    </citation>
    <scope>NUCLEOTIDE SEQUENCE [LARGE SCALE GENOMIC DNA]</scope>
    <source>
        <strain evidence="8 9">NB2006</strain>
    </source>
</reference>
<evidence type="ECO:0000259" key="5">
    <source>
        <dbReference type="PROSITE" id="PS50042"/>
    </source>
</evidence>
<dbReference type="InterPro" id="IPR050397">
    <property type="entry name" value="Env_Response_Regulators"/>
</dbReference>
<dbReference type="Pfam" id="PF13545">
    <property type="entry name" value="HTH_Crp_2"/>
    <property type="match status" value="1"/>
</dbReference>
<dbReference type="InterPro" id="IPR036388">
    <property type="entry name" value="WH-like_DNA-bd_sf"/>
</dbReference>
<evidence type="ECO:0000259" key="6">
    <source>
        <dbReference type="PROSITE" id="PS51063"/>
    </source>
</evidence>
<dbReference type="Gene3D" id="2.60.120.10">
    <property type="entry name" value="Jelly Rolls"/>
    <property type="match status" value="1"/>
</dbReference>
<keyword evidence="2" id="KW-0238">DNA-binding</keyword>
<name>A0A1S2LHK1_9BACI</name>
<evidence type="ECO:0000256" key="1">
    <source>
        <dbReference type="ARBA" id="ARBA00023015"/>
    </source>
</evidence>
<feature type="domain" description="HTH crp-type" evidence="6">
    <location>
        <begin position="153"/>
        <end position="227"/>
    </location>
</feature>